<evidence type="ECO:0000313" key="3">
    <source>
        <dbReference type="Proteomes" id="UP001521209"/>
    </source>
</evidence>
<accession>A0ABS9DXX1</accession>
<dbReference type="InterPro" id="IPR001036">
    <property type="entry name" value="Acrflvin-R"/>
</dbReference>
<proteinExistence type="predicted"/>
<evidence type="ECO:0000256" key="1">
    <source>
        <dbReference type="SAM" id="Phobius"/>
    </source>
</evidence>
<dbReference type="InterPro" id="IPR027463">
    <property type="entry name" value="AcrB_DN_DC_subdom"/>
</dbReference>
<keyword evidence="1" id="KW-1133">Transmembrane helix</keyword>
<dbReference type="PANTHER" id="PTHR32063:SF0">
    <property type="entry name" value="SWARMING MOTILITY PROTEIN SWRC"/>
    <property type="match status" value="1"/>
</dbReference>
<dbReference type="PANTHER" id="PTHR32063">
    <property type="match status" value="1"/>
</dbReference>
<keyword evidence="1" id="KW-0472">Membrane</keyword>
<feature type="transmembrane region" description="Helical" evidence="1">
    <location>
        <begin position="989"/>
        <end position="1011"/>
    </location>
</feature>
<feature type="transmembrane region" description="Helical" evidence="1">
    <location>
        <begin position="385"/>
        <end position="406"/>
    </location>
</feature>
<dbReference type="Gene3D" id="3.30.70.1320">
    <property type="entry name" value="Multidrug efflux transporter AcrB pore domain like"/>
    <property type="match status" value="1"/>
</dbReference>
<sequence length="1027" mass="111864">MNFVSWVEHHRRSLILIAAALALAGVFSISKMPYGVYPVISFPRIRIEVDSGTRPAQQQLYDVTAPIERMVRRVPHALDVESTTSRGSTELFVDFPWGTNMHFAYLGVQAALSQILPELPPGTTYNVIQMLPNVIMPFSSYSLTSKTVSQVDLLRMAKFQIAPMLMGIPGVARVGTLGGRQREIEAVLNPAKLRAFGLTLADVENAVKQSNVLEGVGHLQDNDLLYLMFAKNGLTGAKSIRDITLRTAQHGIIRLADIATISKGVVPRWYLVRDQGLPSVEINVYQQSSADMVALQNKVKKKLKQFMAAQPKSIHLVKWYDQTQLVRSSVAAVEEGIVIGLFLAGLVVLFFLRNWRATSVAMVVVPMAVLITSLLLYVLGMSFNMMTLGGLAASIGLLIDDVIVMIEQIARRAGTPGLTNPQSAVLLATKEFLRPLTGSSLATIVIFIPLAFLSGVTGAFFRYLSLTMALALIISYLLTAFVVPILARTVIDFQKWHDPSHDKPDWFKRTHGRALDAVLRRPIYVGIGVVILLGVGYIGMQHTGSGFLPKMDEGGFVFNYQTNPGTSLNESNRELHQVEDIIRSNPYVAAYSRRTGAGLGGDLNEPNQGDIYVRLINPDKRPNIWKVMDQIDNKVTRDVPGIDFGSDQLLTDNIGDMVGRPEPVVVDVSAKNPAILDNVAQNVADAISKVRGVDPSSVNNGVVPAGDALEIHVDKAAATMEGMTTQEVQTQVNAYLHGIVATKFIGTLGDVGVRLWIDPPQEAAMRRRQLQNLPIRAPNGYVFPLNMVAKVDFVAGQPEITRKNLAQIVEVTAEISGRDLGSTAAAIQKVLAKPGLLPPGVTYTMGGLYKQQQIAFRGMVAVFIAALIAEIVLLLFLYERILLPIIIICTSVISTSAVFVGLWLTGIELNITALMGMVMILGIGTEMAIFYVSEYQELSRIMPPRQALYDAALNRLRPILMSVLAMILALLPLGAAISGAGDQMQQPLAVAIIAGIIVQLPMVLLAMPVVINFTIRKHGDTVTPNAV</sequence>
<dbReference type="PRINTS" id="PR00702">
    <property type="entry name" value="ACRIFLAVINRP"/>
</dbReference>
<gene>
    <name evidence="2" type="ORF">L2A60_10095</name>
</gene>
<feature type="transmembrane region" description="Helical" evidence="1">
    <location>
        <begin position="911"/>
        <end position="932"/>
    </location>
</feature>
<protein>
    <submittedName>
        <fullName evidence="2">Efflux RND transporter permease subunit</fullName>
    </submittedName>
</protein>
<feature type="transmembrane region" description="Helical" evidence="1">
    <location>
        <begin position="440"/>
        <end position="461"/>
    </location>
</feature>
<dbReference type="SUPFAM" id="SSF82693">
    <property type="entry name" value="Multidrug efflux transporter AcrB pore domain, PN1, PN2, PC1 and PC2 subdomains"/>
    <property type="match status" value="3"/>
</dbReference>
<feature type="transmembrane region" description="Helical" evidence="1">
    <location>
        <begin position="523"/>
        <end position="540"/>
    </location>
</feature>
<feature type="transmembrane region" description="Helical" evidence="1">
    <location>
        <begin position="336"/>
        <end position="352"/>
    </location>
</feature>
<dbReference type="Proteomes" id="UP001521209">
    <property type="component" value="Unassembled WGS sequence"/>
</dbReference>
<dbReference type="Gene3D" id="3.30.70.1430">
    <property type="entry name" value="Multidrug efflux transporter AcrB pore domain"/>
    <property type="match status" value="2"/>
</dbReference>
<dbReference type="RefSeq" id="WP_235704262.1">
    <property type="nucleotide sequence ID" value="NZ_JAKGBZ010000016.1"/>
</dbReference>
<dbReference type="Gene3D" id="3.30.2090.10">
    <property type="entry name" value="Multidrug efflux transporter AcrB TolC docking domain, DN and DC subdomains"/>
    <property type="match status" value="2"/>
</dbReference>
<keyword evidence="3" id="KW-1185">Reference proteome</keyword>
<dbReference type="Gene3D" id="3.30.70.1440">
    <property type="entry name" value="Multidrug efflux transporter AcrB pore domain"/>
    <property type="match status" value="1"/>
</dbReference>
<feature type="transmembrane region" description="Helical" evidence="1">
    <location>
        <begin position="959"/>
        <end position="977"/>
    </location>
</feature>
<comment type="caution">
    <text evidence="2">The sequence shown here is derived from an EMBL/GenBank/DDBJ whole genome shotgun (WGS) entry which is preliminary data.</text>
</comment>
<feature type="transmembrane region" description="Helical" evidence="1">
    <location>
        <begin position="359"/>
        <end position="379"/>
    </location>
</feature>
<organism evidence="2 3">
    <name type="scientific">Acidiphilium iwatense</name>
    <dbReference type="NCBI Taxonomy" id="768198"/>
    <lineage>
        <taxon>Bacteria</taxon>
        <taxon>Pseudomonadati</taxon>
        <taxon>Pseudomonadota</taxon>
        <taxon>Alphaproteobacteria</taxon>
        <taxon>Acetobacterales</taxon>
        <taxon>Acidocellaceae</taxon>
        <taxon>Acidiphilium</taxon>
    </lineage>
</organism>
<dbReference type="Pfam" id="PF00873">
    <property type="entry name" value="ACR_tran"/>
    <property type="match status" value="1"/>
</dbReference>
<reference evidence="2 3" key="1">
    <citation type="submission" date="2022-01" db="EMBL/GenBank/DDBJ databases">
        <authorList>
            <person name="Won M."/>
            <person name="Kim S.-J."/>
            <person name="Kwon S.-W."/>
        </authorList>
    </citation>
    <scope>NUCLEOTIDE SEQUENCE [LARGE SCALE GENOMIC DNA]</scope>
    <source>
        <strain evidence="2 3">KCTC 23505</strain>
    </source>
</reference>
<keyword evidence="1" id="KW-0812">Transmembrane</keyword>
<dbReference type="SUPFAM" id="SSF82866">
    <property type="entry name" value="Multidrug efflux transporter AcrB transmembrane domain"/>
    <property type="match status" value="2"/>
</dbReference>
<feature type="transmembrane region" description="Helical" evidence="1">
    <location>
        <begin position="885"/>
        <end position="905"/>
    </location>
</feature>
<dbReference type="EMBL" id="JAKGBZ010000016">
    <property type="protein sequence ID" value="MCF3947030.1"/>
    <property type="molecule type" value="Genomic_DNA"/>
</dbReference>
<evidence type="ECO:0000313" key="2">
    <source>
        <dbReference type="EMBL" id="MCF3947030.1"/>
    </source>
</evidence>
<dbReference type="SUPFAM" id="SSF82714">
    <property type="entry name" value="Multidrug efflux transporter AcrB TolC docking domain, DN and DC subdomains"/>
    <property type="match status" value="2"/>
</dbReference>
<name>A0ABS9DXX1_9PROT</name>
<feature type="transmembrane region" description="Helical" evidence="1">
    <location>
        <begin position="854"/>
        <end position="878"/>
    </location>
</feature>
<dbReference type="Gene3D" id="1.20.1640.10">
    <property type="entry name" value="Multidrug efflux transporter AcrB transmembrane domain"/>
    <property type="match status" value="2"/>
</dbReference>
<feature type="transmembrane region" description="Helical" evidence="1">
    <location>
        <begin position="467"/>
        <end position="487"/>
    </location>
</feature>